<reference evidence="3 4" key="1">
    <citation type="submission" date="2023-03" db="EMBL/GenBank/DDBJ databases">
        <title>Fodinicurvata sp. CAU 1616 isolated from sea sendiment.</title>
        <authorList>
            <person name="Kim W."/>
        </authorList>
    </citation>
    <scope>NUCLEOTIDE SEQUENCE [LARGE SCALE GENOMIC DNA]</scope>
    <source>
        <strain evidence="3 4">CAU 1616</strain>
    </source>
</reference>
<feature type="chain" id="PRO_5046626496" evidence="2">
    <location>
        <begin position="22"/>
        <end position="372"/>
    </location>
</feature>
<dbReference type="PIRSF" id="PIRSF039026">
    <property type="entry name" value="SiaP"/>
    <property type="match status" value="1"/>
</dbReference>
<name>A0ABT5YJG1_9PROT</name>
<dbReference type="InterPro" id="IPR026289">
    <property type="entry name" value="SBP_TakP-like"/>
</dbReference>
<dbReference type="Proteomes" id="UP001215503">
    <property type="component" value="Unassembled WGS sequence"/>
</dbReference>
<gene>
    <name evidence="3" type="ORF">P2G67_03225</name>
</gene>
<feature type="signal peptide" evidence="2">
    <location>
        <begin position="1"/>
        <end position="21"/>
    </location>
</feature>
<accession>A0ABT5YJG1</accession>
<dbReference type="CDD" id="cd13604">
    <property type="entry name" value="PBP2_TRAP_ketoacid_lactate_like"/>
    <property type="match status" value="1"/>
</dbReference>
<dbReference type="NCBIfam" id="TIGR01409">
    <property type="entry name" value="TAT_signal_seq"/>
    <property type="match status" value="1"/>
</dbReference>
<keyword evidence="1 2" id="KW-0732">Signal</keyword>
<evidence type="ECO:0000256" key="2">
    <source>
        <dbReference type="SAM" id="SignalP"/>
    </source>
</evidence>
<dbReference type="Pfam" id="PF03480">
    <property type="entry name" value="DctP"/>
    <property type="match status" value="1"/>
</dbReference>
<evidence type="ECO:0000313" key="4">
    <source>
        <dbReference type="Proteomes" id="UP001215503"/>
    </source>
</evidence>
<dbReference type="InterPro" id="IPR019546">
    <property type="entry name" value="TAT_signal_bac_arc"/>
</dbReference>
<evidence type="ECO:0000256" key="1">
    <source>
        <dbReference type="ARBA" id="ARBA00022729"/>
    </source>
</evidence>
<evidence type="ECO:0000313" key="3">
    <source>
        <dbReference type="EMBL" id="MDF2094983.1"/>
    </source>
</evidence>
<dbReference type="Gene3D" id="3.40.190.170">
    <property type="entry name" value="Bacterial extracellular solute-binding protein, family 7"/>
    <property type="match status" value="1"/>
</dbReference>
<proteinExistence type="predicted"/>
<dbReference type="RefSeq" id="WP_275819977.1">
    <property type="nucleotide sequence ID" value="NZ_JARHUD010000002.1"/>
</dbReference>
<comment type="caution">
    <text evidence="3">The sequence shown here is derived from an EMBL/GenBank/DDBJ whole genome shotgun (WGS) entry which is preliminary data.</text>
</comment>
<dbReference type="PROSITE" id="PS51318">
    <property type="entry name" value="TAT"/>
    <property type="match status" value="1"/>
</dbReference>
<organism evidence="3 4">
    <name type="scientific">Aquibaculum arenosum</name>
    <dbReference type="NCBI Taxonomy" id="3032591"/>
    <lineage>
        <taxon>Bacteria</taxon>
        <taxon>Pseudomonadati</taxon>
        <taxon>Pseudomonadota</taxon>
        <taxon>Alphaproteobacteria</taxon>
        <taxon>Rhodospirillales</taxon>
        <taxon>Rhodovibrionaceae</taxon>
        <taxon>Aquibaculum</taxon>
    </lineage>
</organism>
<dbReference type="PANTHER" id="PTHR33376:SF5">
    <property type="entry name" value="EXTRACYTOPLASMIC SOLUTE RECEPTOR PROTEIN"/>
    <property type="match status" value="1"/>
</dbReference>
<protein>
    <submittedName>
        <fullName evidence="3">TRAP transporter substrate-binding protein</fullName>
    </submittedName>
</protein>
<dbReference type="InterPro" id="IPR038404">
    <property type="entry name" value="TRAP_DctP_sf"/>
</dbReference>
<keyword evidence="4" id="KW-1185">Reference proteome</keyword>
<dbReference type="PANTHER" id="PTHR33376">
    <property type="match status" value="1"/>
</dbReference>
<sequence>MNRRKFLTGAALGGAATGLVAASSLPKPAIAQGVKRLRMQTTWPKNFPGLGTGANFLAETVNKLSDGAIEIEVFGGGEIVPPFETIDAVESGTIDMGHGAPYYWKGKVPSTEFIAGVPFGLTAVEMTAWMKFGGGQALADEAYSQMNSKFFLSGSTGTQMAGWYSKEMNSLEDYRGLRFRLPGLGGEVAAAAGAAVVNLPGGEIGPAMASGSLDAADWVSPYNDLALGMHRSGWLYYYPGWQEPGPILDNFINLDVWNSFTETEKAIFEAANGHANLYVYSEFQANNNDALAEMVNEHDVQLRRFTDETLTGLAELSRDVLDGLAEADPLSRRVYDSMLTFRAKSMPWANVAESAFMQARALDYQFSQPSEG</sequence>
<dbReference type="Gene3D" id="3.40.190.10">
    <property type="entry name" value="Periplasmic binding protein-like II"/>
    <property type="match status" value="1"/>
</dbReference>
<dbReference type="InterPro" id="IPR006311">
    <property type="entry name" value="TAT_signal"/>
</dbReference>
<dbReference type="InterPro" id="IPR018389">
    <property type="entry name" value="DctP_fam"/>
</dbReference>
<dbReference type="EMBL" id="JARHUD010000002">
    <property type="protein sequence ID" value="MDF2094983.1"/>
    <property type="molecule type" value="Genomic_DNA"/>
</dbReference>